<evidence type="ECO:0000256" key="1">
    <source>
        <dbReference type="SAM" id="MobiDB-lite"/>
    </source>
</evidence>
<feature type="compositionally biased region" description="Basic and acidic residues" evidence="1">
    <location>
        <begin position="105"/>
        <end position="129"/>
    </location>
</feature>
<reference evidence="2 3" key="1">
    <citation type="submission" date="2024-12" db="EMBL/GenBank/DDBJ databases">
        <title>The unique morphological basis and parallel evolutionary history of personate flowers in Penstemon.</title>
        <authorList>
            <person name="Depatie T.H."/>
            <person name="Wessinger C.A."/>
        </authorList>
    </citation>
    <scope>NUCLEOTIDE SEQUENCE [LARGE SCALE GENOMIC DNA]</scope>
    <source>
        <strain evidence="2">WTNN_2</strain>
        <tissue evidence="2">Leaf</tissue>
    </source>
</reference>
<evidence type="ECO:0000313" key="3">
    <source>
        <dbReference type="Proteomes" id="UP001634393"/>
    </source>
</evidence>
<feature type="region of interest" description="Disordered" evidence="1">
    <location>
        <begin position="456"/>
        <end position="481"/>
    </location>
</feature>
<proteinExistence type="predicted"/>
<name>A0ABD3RPF2_9LAMI</name>
<dbReference type="Proteomes" id="UP001634393">
    <property type="component" value="Unassembled WGS sequence"/>
</dbReference>
<evidence type="ECO:0000313" key="2">
    <source>
        <dbReference type="EMBL" id="KAL3814810.1"/>
    </source>
</evidence>
<feature type="compositionally biased region" description="Basic and acidic residues" evidence="1">
    <location>
        <begin position="1"/>
        <end position="15"/>
    </location>
</feature>
<feature type="compositionally biased region" description="Polar residues" evidence="1">
    <location>
        <begin position="171"/>
        <end position="181"/>
    </location>
</feature>
<dbReference type="PANTHER" id="PTHR34802:SF1">
    <property type="entry name" value="CHORISMATE SYNTHASE"/>
    <property type="match status" value="1"/>
</dbReference>
<dbReference type="EMBL" id="JBJXBP010000008">
    <property type="protein sequence ID" value="KAL3814810.1"/>
    <property type="molecule type" value="Genomic_DNA"/>
</dbReference>
<keyword evidence="3" id="KW-1185">Reference proteome</keyword>
<accession>A0ABD3RPF2</accession>
<dbReference type="AlphaFoldDB" id="A0ABD3RPF2"/>
<feature type="region of interest" description="Disordered" evidence="1">
    <location>
        <begin position="1"/>
        <end position="20"/>
    </location>
</feature>
<feature type="compositionally biased region" description="Basic and acidic residues" evidence="1">
    <location>
        <begin position="462"/>
        <end position="476"/>
    </location>
</feature>
<feature type="compositionally biased region" description="Polar residues" evidence="1">
    <location>
        <begin position="280"/>
        <end position="295"/>
    </location>
</feature>
<organism evidence="2 3">
    <name type="scientific">Penstemon smallii</name>
    <dbReference type="NCBI Taxonomy" id="265156"/>
    <lineage>
        <taxon>Eukaryota</taxon>
        <taxon>Viridiplantae</taxon>
        <taxon>Streptophyta</taxon>
        <taxon>Embryophyta</taxon>
        <taxon>Tracheophyta</taxon>
        <taxon>Spermatophyta</taxon>
        <taxon>Magnoliopsida</taxon>
        <taxon>eudicotyledons</taxon>
        <taxon>Gunneridae</taxon>
        <taxon>Pentapetalae</taxon>
        <taxon>asterids</taxon>
        <taxon>lamiids</taxon>
        <taxon>Lamiales</taxon>
        <taxon>Plantaginaceae</taxon>
        <taxon>Cheloneae</taxon>
        <taxon>Penstemon</taxon>
    </lineage>
</organism>
<protein>
    <submittedName>
        <fullName evidence="2">Uncharacterized protein</fullName>
    </submittedName>
</protein>
<sequence length="1062" mass="117215">MSLENEDRMSPDKASGKPVVYMKPKFSYSREFLLSLSDLDVCKKLPSGFDESLLSELKDASQNLPDRPRIPGSLPLQGFRRNEYGSSPPTRGGSGNYSRGNYGKWESRSSGRSDRDTDSQSDKDSDSGRRYGHQSQRSWQSPEHDGLLGSGSFPRPSGYVGGISAPKVRTNELNNQLSKTNEPYHPPRPYKALPYSRRDTDSYNDETFGFSELTSEDRSEEEKKRRASFETMRKEQQKSLQEKHKAGGVSDLFEVLEEGKEEKGVFRNNEVEISAATSISSNDLEKSSFASNSPVTRPLVPPGFRNNILEKSSGFKSLNRPPLSEVEKPETEETLINVEANLVQDGNNDGLERQLTQEISLVDEQPSEKTQHVPLLNNGASMNLYPSLHVPVKKLGMEDQLTCASSQLDSHETLNDPDIVELNAEVLEDKTVGVSNKKYSTSVLKKIFGSTLPMNDCGSSSAEHHGSKPEETRSPDSVKSSKFAQWFSEEEAKAPDDISFLKPTNIMSLLVSGRDQVSDAQAAEHFPNNYKTLEKSNKLTPEMPSASNGISDQVSANNKEEPVPNVLTCEDLENSILSEYSARTTIVQPILKSRGRTGPNIDKPGINADGNASLHLLSLLQKVTDQTHTTPEYGTDINLGNKLLVSQENDAGTTFSEPIVENRKNIPNSGNTLTLETLFGTAFMKELQSVEAPVSVQRGSNETARVDVLDSHGLPFPSKDNNISFPTIDKIGVQRPSYDSGLASDLRQTTKLSESENWLGFDVSQSELPSSKHHTEAVPRHIGFGGIPEFRMTEEDNFSVAGHENHRISKFMHTGSSSSNAKLSSDAAIDITEKLAAAAALSAVVKDERVMAGSGRLPFPRGPYEQIEPEIHHRNHLQQSSQFQPPQMSQMRPLYHHLESHPSQMSSQMKFSSPEPTFSHNSPPAHHQFPLNIVGSPFHQSNVARYDIPSQHPMLHQMQMSSTHILPDFPRNGPLSHHGNQAAGLIHEMNQMQGFPIGPRPPNSLGVPMPGPNASPGNNSSDAFRRLIEMELRGNSKQIQPLAPGHSPGIYGQEVDLGFQYR</sequence>
<dbReference type="PANTHER" id="PTHR34802">
    <property type="entry name" value="CHORISMATE SYNTHASE"/>
    <property type="match status" value="1"/>
</dbReference>
<feature type="region of interest" description="Disordered" evidence="1">
    <location>
        <begin position="60"/>
        <end position="246"/>
    </location>
</feature>
<gene>
    <name evidence="2" type="ORF">ACJIZ3_016078</name>
</gene>
<feature type="region of interest" description="Disordered" evidence="1">
    <location>
        <begin position="280"/>
        <end position="304"/>
    </location>
</feature>
<feature type="compositionally biased region" description="Basic and acidic residues" evidence="1">
    <location>
        <begin position="215"/>
        <end position="245"/>
    </location>
</feature>
<comment type="caution">
    <text evidence="2">The sequence shown here is derived from an EMBL/GenBank/DDBJ whole genome shotgun (WGS) entry which is preliminary data.</text>
</comment>